<evidence type="ECO:0000256" key="2">
    <source>
        <dbReference type="SAM" id="Phobius"/>
    </source>
</evidence>
<dbReference type="RefSeq" id="WP_246973758.1">
    <property type="nucleotide sequence ID" value="NZ_CP095397.1"/>
</dbReference>
<feature type="transmembrane region" description="Helical" evidence="2">
    <location>
        <begin position="20"/>
        <end position="42"/>
    </location>
</feature>
<keyword evidence="2" id="KW-1133">Transmembrane helix</keyword>
<gene>
    <name evidence="3" type="ORF">ACFOZ7_16775</name>
</gene>
<evidence type="ECO:0000256" key="1">
    <source>
        <dbReference type="SAM" id="MobiDB-lite"/>
    </source>
</evidence>
<evidence type="ECO:0000313" key="3">
    <source>
        <dbReference type="EMBL" id="MFC4248561.1"/>
    </source>
</evidence>
<reference evidence="3 4" key="1">
    <citation type="journal article" date="2014" name="Int. J. Syst. Evol. Microbiol.">
        <title>Complete genome sequence of Corynebacterium casei LMG S-19264T (=DSM 44701T), isolated from a smear-ripened cheese.</title>
        <authorList>
            <consortium name="US DOE Joint Genome Institute (JGI-PGF)"/>
            <person name="Walter F."/>
            <person name="Albersmeier A."/>
            <person name="Kalinowski J."/>
            <person name="Ruckert C."/>
        </authorList>
    </citation>
    <scope>NUCLEOTIDE SEQUENCE [LARGE SCALE GENOMIC DNA]</scope>
    <source>
        <strain evidence="3 4">IBRC-M 10912</strain>
    </source>
</reference>
<feature type="compositionally biased region" description="Acidic residues" evidence="1">
    <location>
        <begin position="68"/>
        <end position="84"/>
    </location>
</feature>
<dbReference type="AlphaFoldDB" id="A0ABD5P2X4"/>
<sequence>MNATASLDVAVALAQQGPKLIVTLVAGFMLLLSVAFLVFVAIGPYLSPKWAAEFDSGNGESQYGYETDGIDDQSESSEPDADPQ</sequence>
<feature type="region of interest" description="Disordered" evidence="1">
    <location>
        <begin position="61"/>
        <end position="84"/>
    </location>
</feature>
<dbReference type="EMBL" id="JBHSDJ010000125">
    <property type="protein sequence ID" value="MFC4248561.1"/>
    <property type="molecule type" value="Genomic_DNA"/>
</dbReference>
<dbReference type="GeneID" id="71853569"/>
<dbReference type="Proteomes" id="UP001595821">
    <property type="component" value="Unassembled WGS sequence"/>
</dbReference>
<keyword evidence="2" id="KW-0472">Membrane</keyword>
<protein>
    <submittedName>
        <fullName evidence="3">Uncharacterized protein</fullName>
    </submittedName>
</protein>
<evidence type="ECO:0000313" key="4">
    <source>
        <dbReference type="Proteomes" id="UP001595821"/>
    </source>
</evidence>
<name>A0ABD5P2X4_9EURY</name>
<accession>A0ABD5P2X4</accession>
<organism evidence="3 4">
    <name type="scientific">Natribaculum luteum</name>
    <dbReference type="NCBI Taxonomy" id="1586232"/>
    <lineage>
        <taxon>Archaea</taxon>
        <taxon>Methanobacteriati</taxon>
        <taxon>Methanobacteriota</taxon>
        <taxon>Stenosarchaea group</taxon>
        <taxon>Halobacteria</taxon>
        <taxon>Halobacteriales</taxon>
        <taxon>Natrialbaceae</taxon>
        <taxon>Natribaculum</taxon>
    </lineage>
</organism>
<keyword evidence="2" id="KW-0812">Transmembrane</keyword>
<proteinExistence type="predicted"/>
<comment type="caution">
    <text evidence="3">The sequence shown here is derived from an EMBL/GenBank/DDBJ whole genome shotgun (WGS) entry which is preliminary data.</text>
</comment>